<dbReference type="GO" id="GO:0016020">
    <property type="term" value="C:membrane"/>
    <property type="evidence" value="ECO:0007669"/>
    <property type="project" value="UniProtKB-SubCell"/>
</dbReference>
<comment type="caution">
    <text evidence="6">The sequence shown here is derived from an EMBL/GenBank/DDBJ whole genome shotgun (WGS) entry which is preliminary data.</text>
</comment>
<feature type="transmembrane region" description="Helical" evidence="5">
    <location>
        <begin position="57"/>
        <end position="78"/>
    </location>
</feature>
<feature type="transmembrane region" description="Helical" evidence="5">
    <location>
        <begin position="222"/>
        <end position="241"/>
    </location>
</feature>
<organism evidence="6 7">
    <name type="scientific">Candidatus Falkowbacteria bacterium RIFOXYA2_FULL_47_19</name>
    <dbReference type="NCBI Taxonomy" id="1797994"/>
    <lineage>
        <taxon>Bacteria</taxon>
        <taxon>Candidatus Falkowiibacteriota</taxon>
    </lineage>
</organism>
<evidence type="ECO:0000256" key="3">
    <source>
        <dbReference type="ARBA" id="ARBA00022989"/>
    </source>
</evidence>
<proteinExistence type="predicted"/>
<dbReference type="Pfam" id="PF02535">
    <property type="entry name" value="Zip"/>
    <property type="match status" value="1"/>
</dbReference>
<gene>
    <name evidence="6" type="ORF">A2227_00240</name>
</gene>
<keyword evidence="4 5" id="KW-0472">Membrane</keyword>
<comment type="subcellular location">
    <subcellularLocation>
        <location evidence="1">Membrane</location>
        <topology evidence="1">Multi-pass membrane protein</topology>
    </subcellularLocation>
</comment>
<sequence>MDKSIIIILIALAGPLLGAVLGICGRYKEKQVYYLLSFAAGVMAFISIFELLPESLIHGYVFHSVLGLLSGGLVMHVLNIVLPHFHHPECGQNKLKRATLFVFLGIAIHNLPEGAAIGIGAFADLKFSLVIALAIALHDIPEAICVAAPLYSVTGKKWKSFFLALLAAVPTILGFLLTYYFLGDISLKTLSLVISFTAGVMLYISFFEIIPVVLEGRLGKKYAGACFMAGVLLVFILEKILDLN</sequence>
<reference evidence="6 7" key="1">
    <citation type="journal article" date="2016" name="Nat. Commun.">
        <title>Thousands of microbial genomes shed light on interconnected biogeochemical processes in an aquifer system.</title>
        <authorList>
            <person name="Anantharaman K."/>
            <person name="Brown C.T."/>
            <person name="Hug L.A."/>
            <person name="Sharon I."/>
            <person name="Castelle C.J."/>
            <person name="Probst A.J."/>
            <person name="Thomas B.C."/>
            <person name="Singh A."/>
            <person name="Wilkins M.J."/>
            <person name="Karaoz U."/>
            <person name="Brodie E.L."/>
            <person name="Williams K.H."/>
            <person name="Hubbard S.S."/>
            <person name="Banfield J.F."/>
        </authorList>
    </citation>
    <scope>NUCLEOTIDE SEQUENCE [LARGE SCALE GENOMIC DNA]</scope>
</reference>
<feature type="transmembrane region" description="Helical" evidence="5">
    <location>
        <begin position="162"/>
        <end position="183"/>
    </location>
</feature>
<dbReference type="InterPro" id="IPR003689">
    <property type="entry name" value="ZIP"/>
</dbReference>
<evidence type="ECO:0000256" key="4">
    <source>
        <dbReference type="ARBA" id="ARBA00023136"/>
    </source>
</evidence>
<accession>A0A1F5SFX9</accession>
<protein>
    <recommendedName>
        <fullName evidence="8">ZIP family metal transporter</fullName>
    </recommendedName>
</protein>
<evidence type="ECO:0000256" key="2">
    <source>
        <dbReference type="ARBA" id="ARBA00022692"/>
    </source>
</evidence>
<name>A0A1F5SFX9_9BACT</name>
<keyword evidence="2 5" id="KW-0812">Transmembrane</keyword>
<feature type="transmembrane region" description="Helical" evidence="5">
    <location>
        <begin position="32"/>
        <end position="51"/>
    </location>
</feature>
<evidence type="ECO:0000313" key="7">
    <source>
        <dbReference type="Proteomes" id="UP000178367"/>
    </source>
</evidence>
<dbReference type="PANTHER" id="PTHR11040">
    <property type="entry name" value="ZINC/IRON TRANSPORTER"/>
    <property type="match status" value="1"/>
</dbReference>
<evidence type="ECO:0000256" key="1">
    <source>
        <dbReference type="ARBA" id="ARBA00004141"/>
    </source>
</evidence>
<evidence type="ECO:0000313" key="6">
    <source>
        <dbReference type="EMBL" id="OGF25627.1"/>
    </source>
</evidence>
<dbReference type="PANTHER" id="PTHR11040:SF205">
    <property type="entry name" value="ZINC TRANSPORTER ZUPT"/>
    <property type="match status" value="1"/>
</dbReference>
<dbReference type="AlphaFoldDB" id="A0A1F5SFX9"/>
<feature type="transmembrane region" description="Helical" evidence="5">
    <location>
        <begin position="189"/>
        <end position="210"/>
    </location>
</feature>
<keyword evidence="3 5" id="KW-1133">Transmembrane helix</keyword>
<feature type="transmembrane region" description="Helical" evidence="5">
    <location>
        <begin position="99"/>
        <end position="123"/>
    </location>
</feature>
<dbReference type="EMBL" id="MFGB01000020">
    <property type="protein sequence ID" value="OGF25627.1"/>
    <property type="molecule type" value="Genomic_DNA"/>
</dbReference>
<dbReference type="STRING" id="1797994.A2227_00240"/>
<feature type="transmembrane region" description="Helical" evidence="5">
    <location>
        <begin position="6"/>
        <end position="25"/>
    </location>
</feature>
<dbReference type="GO" id="GO:0005385">
    <property type="term" value="F:zinc ion transmembrane transporter activity"/>
    <property type="evidence" value="ECO:0007669"/>
    <property type="project" value="TreeGrafter"/>
</dbReference>
<evidence type="ECO:0008006" key="8">
    <source>
        <dbReference type="Google" id="ProtNLM"/>
    </source>
</evidence>
<evidence type="ECO:0000256" key="5">
    <source>
        <dbReference type="SAM" id="Phobius"/>
    </source>
</evidence>
<dbReference type="Proteomes" id="UP000178367">
    <property type="component" value="Unassembled WGS sequence"/>
</dbReference>